<dbReference type="RefSeq" id="WP_180286047.1">
    <property type="nucleotide sequence ID" value="NZ_JABFDB010000038.1"/>
</dbReference>
<dbReference type="PANTHER" id="PTHR28152:SF1">
    <property type="entry name" value="HYDROXYACYL-THIOESTER DEHYDRATASE TYPE 2, MITOCHONDRIAL"/>
    <property type="match status" value="1"/>
</dbReference>
<feature type="domain" description="FAS1-like dehydratase" evidence="1">
    <location>
        <begin position="75"/>
        <end position="130"/>
    </location>
</feature>
<reference evidence="2 3" key="1">
    <citation type="submission" date="2020-05" db="EMBL/GenBank/DDBJ databases">
        <title>Azospirillum oleiclasticum sp. nov, a nitrogen-fixing and heavy crude oil-emulsifying bacterium isolated from the crude oil of Yumen Oilfield.</title>
        <authorList>
            <person name="Wu D."/>
            <person name="Cai M."/>
            <person name="Zhang X."/>
        </authorList>
    </citation>
    <scope>NUCLEOTIDE SEQUENCE [LARGE SCALE GENOMIC DNA]</scope>
    <source>
        <strain evidence="2 3">ROY-1-1-2</strain>
    </source>
</reference>
<evidence type="ECO:0000313" key="3">
    <source>
        <dbReference type="Proteomes" id="UP000584642"/>
    </source>
</evidence>
<dbReference type="PANTHER" id="PTHR28152">
    <property type="entry name" value="HYDROXYACYL-THIOESTER DEHYDRATASE TYPE 2, MITOCHONDRIAL"/>
    <property type="match status" value="1"/>
</dbReference>
<dbReference type="Gene3D" id="3.10.129.10">
    <property type="entry name" value="Hotdog Thioesterase"/>
    <property type="match status" value="1"/>
</dbReference>
<accession>A0ABX2TM47</accession>
<organism evidence="2 3">
    <name type="scientific">Azospirillum oleiclasticum</name>
    <dbReference type="NCBI Taxonomy" id="2735135"/>
    <lineage>
        <taxon>Bacteria</taxon>
        <taxon>Pseudomonadati</taxon>
        <taxon>Pseudomonadota</taxon>
        <taxon>Alphaproteobacteria</taxon>
        <taxon>Rhodospirillales</taxon>
        <taxon>Azospirillaceae</taxon>
        <taxon>Azospirillum</taxon>
    </lineage>
</organism>
<protein>
    <submittedName>
        <fullName evidence="2">Acyl-CoA dehydrogenase</fullName>
    </submittedName>
</protein>
<gene>
    <name evidence="2" type="ORF">HND93_31590</name>
</gene>
<proteinExistence type="predicted"/>
<dbReference type="Pfam" id="PF13452">
    <property type="entry name" value="FAS1_DH_region"/>
    <property type="match status" value="1"/>
</dbReference>
<dbReference type="Proteomes" id="UP000584642">
    <property type="component" value="Unassembled WGS sequence"/>
</dbReference>
<keyword evidence="3" id="KW-1185">Reference proteome</keyword>
<dbReference type="InterPro" id="IPR039569">
    <property type="entry name" value="FAS1-like_DH_region"/>
</dbReference>
<sequence length="278" mass="30477">MNLDHLKDWIGRSEEMADSATAAPLAGLAATLDHIDPPWPAGELPPLGHWLYFLPKAPQREIAEDGHPQRGGFLPPVPLPRRMWAGGQLEFLAPVRTGDALHRRSTIADVQPKSGRSGDMVFVKVLHEISAGGSLAVREVHDIVYREAPRPGEAPPPSEPAPDAVWRRPLTPDPVLLFRFSALTFNGHRIHYDRKYCEEVEGYPGLIVHGPLTATLLVDLFLRENPGARVTAFRFRARRPLFDIHPLTLCGAPAPGGASLWALDHEGKVAMTAELDAA</sequence>
<dbReference type="EMBL" id="JABFDB010000038">
    <property type="protein sequence ID" value="NYZ24273.1"/>
    <property type="molecule type" value="Genomic_DNA"/>
</dbReference>
<evidence type="ECO:0000259" key="1">
    <source>
        <dbReference type="Pfam" id="PF13452"/>
    </source>
</evidence>
<dbReference type="InterPro" id="IPR052741">
    <property type="entry name" value="Mitochondrial_HTD2"/>
</dbReference>
<name>A0ABX2TM47_9PROT</name>
<comment type="caution">
    <text evidence="2">The sequence shown here is derived from an EMBL/GenBank/DDBJ whole genome shotgun (WGS) entry which is preliminary data.</text>
</comment>
<dbReference type="SUPFAM" id="SSF54637">
    <property type="entry name" value="Thioesterase/thiol ester dehydrase-isomerase"/>
    <property type="match status" value="2"/>
</dbReference>
<evidence type="ECO:0000313" key="2">
    <source>
        <dbReference type="EMBL" id="NYZ24273.1"/>
    </source>
</evidence>
<dbReference type="InterPro" id="IPR029069">
    <property type="entry name" value="HotDog_dom_sf"/>
</dbReference>